<evidence type="ECO:0000256" key="2">
    <source>
        <dbReference type="ARBA" id="ARBA00023125"/>
    </source>
</evidence>
<dbReference type="EMBL" id="WENB01000002">
    <property type="protein sequence ID" value="KAF0414130.1"/>
    <property type="molecule type" value="Genomic_DNA"/>
</dbReference>
<protein>
    <submittedName>
        <fullName evidence="6">MarR family transcriptional regulator</fullName>
    </submittedName>
</protein>
<reference evidence="5" key="2">
    <citation type="submission" date="2019-12" db="EMBL/GenBank/DDBJ databases">
        <title>SpeciesPrimer: A bioinformatics pipeline dedicated to the design of qPCR primers for the quantification of bacterial species.</title>
        <authorList>
            <person name="Dreier M."/>
            <person name="Berthoud H."/>
            <person name="Shani N."/>
            <person name="Wechsler D."/>
            <person name="Junier P."/>
        </authorList>
    </citation>
    <scope>NUCLEOTIDE SEQUENCE</scope>
    <source>
        <strain evidence="5">FAM13073</strain>
    </source>
</reference>
<proteinExistence type="predicted"/>
<dbReference type="SUPFAM" id="SSF46785">
    <property type="entry name" value="Winged helix' DNA-binding domain"/>
    <property type="match status" value="1"/>
</dbReference>
<dbReference type="RefSeq" id="WP_159250865.1">
    <property type="nucleotide sequence ID" value="NZ_JABJXG010000015.1"/>
</dbReference>
<accession>A0A6L5A293</accession>
<reference evidence="6" key="4">
    <citation type="submission" date="2020-11" db="EMBL/GenBank/DDBJ databases">
        <title>Antibiotic susceptibility profiles of Pediococcus pentosaceus from various origins and their implications for the safety assessment of strains with food-technology applications.</title>
        <authorList>
            <person name="Shani N."/>
            <person name="Oberhaensli S."/>
            <person name="Arias E."/>
        </authorList>
    </citation>
    <scope>NUCLEOTIDE SEQUENCE</scope>
    <source>
        <strain evidence="6">FAM 19164</strain>
    </source>
</reference>
<dbReference type="InterPro" id="IPR011991">
    <property type="entry name" value="ArsR-like_HTH"/>
</dbReference>
<dbReference type="GO" id="GO:0003677">
    <property type="term" value="F:DNA binding"/>
    <property type="evidence" value="ECO:0007669"/>
    <property type="project" value="UniProtKB-KW"/>
</dbReference>
<evidence type="ECO:0000313" key="8">
    <source>
        <dbReference type="Proteomes" id="UP000743107"/>
    </source>
</evidence>
<keyword evidence="3" id="KW-0804">Transcription</keyword>
<sequence>MNKDEILDNLMKVSHEPFLVFTNRVEEKTDNALETLKLLSKETNVTPGRISEYLDIKPSSVTQIIKKLEKAGTVLREKSPKDSRVTVVKITDKGRESLKTHGSIGNTLKDVLFKDFSDSELEYLDQYLERMVNNIGSDEFSEKLNEVFDNDQRWAQFGKMSPHFERAREQMLRHNHFGRMQPGDFNGFGGFEGWKKGRR</sequence>
<keyword evidence="7" id="KW-1185">Reference proteome</keyword>
<name>A0A6L5A293_PEDPE</name>
<dbReference type="CDD" id="cd00090">
    <property type="entry name" value="HTH_ARSR"/>
    <property type="match status" value="1"/>
</dbReference>
<gene>
    <name evidence="5" type="ORF">GBO79_04495</name>
    <name evidence="6" type="ORF">ITQ97_03575</name>
</gene>
<dbReference type="EMBL" id="JADOFV010000002">
    <property type="protein sequence ID" value="MBF7126900.1"/>
    <property type="molecule type" value="Genomic_DNA"/>
</dbReference>
<reference evidence="5" key="1">
    <citation type="submission" date="2019-10" db="EMBL/GenBank/DDBJ databases">
        <authorList>
            <person name="Irmler S."/>
            <person name="Berthoud H."/>
            <person name="Roetschi A."/>
            <person name="Arias E."/>
            <person name="Shani N."/>
            <person name="Wuethrich D."/>
            <person name="Bruggmann R."/>
        </authorList>
    </citation>
    <scope>NUCLEOTIDE SEQUENCE</scope>
    <source>
        <strain evidence="5">FAM13073</strain>
    </source>
</reference>
<dbReference type="AlphaFoldDB" id="A0A6L5A293"/>
<keyword evidence="2" id="KW-0238">DNA-binding</keyword>
<dbReference type="Pfam" id="PF01047">
    <property type="entry name" value="MarR"/>
    <property type="match status" value="1"/>
</dbReference>
<dbReference type="PANTHER" id="PTHR42756:SF1">
    <property type="entry name" value="TRANSCRIPTIONAL REPRESSOR OF EMRAB OPERON"/>
    <property type="match status" value="1"/>
</dbReference>
<dbReference type="PROSITE" id="PS50995">
    <property type="entry name" value="HTH_MARR_2"/>
    <property type="match status" value="1"/>
</dbReference>
<dbReference type="InterPro" id="IPR000835">
    <property type="entry name" value="HTH_MarR-typ"/>
</dbReference>
<dbReference type="InterPro" id="IPR036390">
    <property type="entry name" value="WH_DNA-bd_sf"/>
</dbReference>
<dbReference type="InterPro" id="IPR036388">
    <property type="entry name" value="WH-like_DNA-bd_sf"/>
</dbReference>
<dbReference type="PRINTS" id="PR00598">
    <property type="entry name" value="HTHMARR"/>
</dbReference>
<comment type="caution">
    <text evidence="6">The sequence shown here is derived from an EMBL/GenBank/DDBJ whole genome shotgun (WGS) entry which is preliminary data.</text>
</comment>
<evidence type="ECO:0000313" key="7">
    <source>
        <dbReference type="Proteomes" id="UP000472573"/>
    </source>
</evidence>
<dbReference type="SMART" id="SM00347">
    <property type="entry name" value="HTH_MARR"/>
    <property type="match status" value="1"/>
</dbReference>
<reference evidence="7" key="3">
    <citation type="submission" date="2020-03" db="EMBL/GenBank/DDBJ databases">
        <title>SpeciesPrimer: A bioinformatics pipeline dedicated to the design of qPCR primers for the quantification of bacterial species.</title>
        <authorList>
            <person name="Dreier M."/>
            <person name="Berthoud H."/>
            <person name="Shani N."/>
            <person name="Wechsler D."/>
            <person name="Junier P."/>
        </authorList>
    </citation>
    <scope>NUCLEOTIDE SEQUENCE [LARGE SCALE GENOMIC DNA]</scope>
    <source>
        <strain evidence="7">FAM13073</strain>
    </source>
</reference>
<dbReference type="Gene3D" id="1.10.10.10">
    <property type="entry name" value="Winged helix-like DNA-binding domain superfamily/Winged helix DNA-binding domain"/>
    <property type="match status" value="1"/>
</dbReference>
<organism evidence="6 8">
    <name type="scientific">Pediococcus pentosaceus</name>
    <dbReference type="NCBI Taxonomy" id="1255"/>
    <lineage>
        <taxon>Bacteria</taxon>
        <taxon>Bacillati</taxon>
        <taxon>Bacillota</taxon>
        <taxon>Bacilli</taxon>
        <taxon>Lactobacillales</taxon>
        <taxon>Lactobacillaceae</taxon>
        <taxon>Pediococcus</taxon>
    </lineage>
</organism>
<evidence type="ECO:0000313" key="6">
    <source>
        <dbReference type="EMBL" id="MBF7126900.1"/>
    </source>
</evidence>
<keyword evidence="1" id="KW-0805">Transcription regulation</keyword>
<evidence type="ECO:0000256" key="3">
    <source>
        <dbReference type="ARBA" id="ARBA00023163"/>
    </source>
</evidence>
<dbReference type="Proteomes" id="UP000472573">
    <property type="component" value="Unassembled WGS sequence"/>
</dbReference>
<dbReference type="Proteomes" id="UP000743107">
    <property type="component" value="Unassembled WGS sequence"/>
</dbReference>
<feature type="domain" description="HTH marR-type" evidence="4">
    <location>
        <begin position="3"/>
        <end position="133"/>
    </location>
</feature>
<evidence type="ECO:0000256" key="1">
    <source>
        <dbReference type="ARBA" id="ARBA00023015"/>
    </source>
</evidence>
<dbReference type="GO" id="GO:0003700">
    <property type="term" value="F:DNA-binding transcription factor activity"/>
    <property type="evidence" value="ECO:0007669"/>
    <property type="project" value="InterPro"/>
</dbReference>
<dbReference type="PANTHER" id="PTHR42756">
    <property type="entry name" value="TRANSCRIPTIONAL REGULATOR, MARR"/>
    <property type="match status" value="1"/>
</dbReference>
<evidence type="ECO:0000259" key="4">
    <source>
        <dbReference type="PROSITE" id="PS50995"/>
    </source>
</evidence>
<evidence type="ECO:0000313" key="5">
    <source>
        <dbReference type="EMBL" id="KAF0414130.1"/>
    </source>
</evidence>